<name>A0A3D8TV02_9LIST</name>
<evidence type="ECO:0000313" key="1">
    <source>
        <dbReference type="EMBL" id="RDX02813.1"/>
    </source>
</evidence>
<dbReference type="EMBL" id="LARY01000001">
    <property type="protein sequence ID" value="RDX02813.1"/>
    <property type="molecule type" value="Genomic_DNA"/>
</dbReference>
<comment type="caution">
    <text evidence="1">The sequence shown here is derived from an EMBL/GenBank/DDBJ whole genome shotgun (WGS) entry which is preliminary data.</text>
</comment>
<protein>
    <submittedName>
        <fullName evidence="1">Uncharacterized protein</fullName>
    </submittedName>
</protein>
<keyword evidence="2" id="KW-1185">Reference proteome</keyword>
<evidence type="ECO:0000313" key="2">
    <source>
        <dbReference type="Proteomes" id="UP000257055"/>
    </source>
</evidence>
<dbReference type="AlphaFoldDB" id="A0A3D8TV02"/>
<dbReference type="RefSeq" id="WP_115752502.1">
    <property type="nucleotide sequence ID" value="NZ_LARY01000001.1"/>
</dbReference>
<dbReference type="Proteomes" id="UP000257055">
    <property type="component" value="Unassembled WGS sequence"/>
</dbReference>
<accession>A0A3D8TV02</accession>
<gene>
    <name evidence="1" type="ORF">UR08_04720</name>
</gene>
<reference evidence="2" key="1">
    <citation type="submission" date="2015-04" db="EMBL/GenBank/DDBJ databases">
        <authorList>
            <person name="Schardt J."/>
            <person name="Mueller-Herbst S."/>
            <person name="Scherer S."/>
            <person name="Huptas C."/>
        </authorList>
    </citation>
    <scope>NUCLEOTIDE SEQUENCE [LARGE SCALE GENOMIC DNA]</scope>
    <source>
        <strain evidence="2">Kiel-L1</strain>
    </source>
</reference>
<proteinExistence type="predicted"/>
<organism evidence="1 2">
    <name type="scientific">Listeria kieliensis</name>
    <dbReference type="NCBI Taxonomy" id="1621700"/>
    <lineage>
        <taxon>Bacteria</taxon>
        <taxon>Bacillati</taxon>
        <taxon>Bacillota</taxon>
        <taxon>Bacilli</taxon>
        <taxon>Bacillales</taxon>
        <taxon>Listeriaceae</taxon>
        <taxon>Listeria</taxon>
    </lineage>
</organism>
<sequence>MLFLKERKTPILKKFKKSFAFSVKALYNEIITLNKGGICYAKQSTTTNPATTIYKTIIA</sequence>